<dbReference type="OrthoDB" id="2164897at2"/>
<feature type="transmembrane region" description="Helical" evidence="1">
    <location>
        <begin position="105"/>
        <end position="122"/>
    </location>
</feature>
<dbReference type="AlphaFoldDB" id="A0A1M6JH18"/>
<feature type="transmembrane region" description="Helical" evidence="1">
    <location>
        <begin position="49"/>
        <end position="68"/>
    </location>
</feature>
<keyword evidence="3" id="KW-1185">Reference proteome</keyword>
<keyword evidence="1" id="KW-0812">Transmembrane</keyword>
<feature type="transmembrane region" description="Helical" evidence="1">
    <location>
        <begin position="74"/>
        <end position="93"/>
    </location>
</feature>
<dbReference type="STRING" id="1123357.SAMN02745244_02557"/>
<gene>
    <name evidence="2" type="ORF">SAMN02745244_02557</name>
</gene>
<dbReference type="EMBL" id="FQZG01000050">
    <property type="protein sequence ID" value="SHJ45912.1"/>
    <property type="molecule type" value="Genomic_DNA"/>
</dbReference>
<sequence length="221" mass="24172">MRRCTECRVDVEGDWSRCPLCSASLAGEESPGPIPAVPLRFSRRRVFKALTITSILVILASFAAQLLFDREAAGIGALRSVWLGVCAMWLLAIMMVRKRSNVAKSTVYFVVLGGLVAVYWDYLTGWGAWSLTYAVPMLCISSIAALLITVAVMRIDAGDHIVYSGLTVLLGLTPVLFLGLGWVTSPLPSLICGALSFFTLVSLQQTTGREARHELRKRLHL</sequence>
<evidence type="ECO:0000256" key="1">
    <source>
        <dbReference type="SAM" id="Phobius"/>
    </source>
</evidence>
<dbReference type="InterPro" id="IPR046283">
    <property type="entry name" value="DUF6320"/>
</dbReference>
<proteinExistence type="predicted"/>
<dbReference type="Proteomes" id="UP000184512">
    <property type="component" value="Unassembled WGS sequence"/>
</dbReference>
<protein>
    <recommendedName>
        <fullName evidence="4">Zinc ribbon domain-containing protein</fullName>
    </recommendedName>
</protein>
<dbReference type="Pfam" id="PF19845">
    <property type="entry name" value="DUF6320"/>
    <property type="match status" value="1"/>
</dbReference>
<dbReference type="RefSeq" id="WP_073188907.1">
    <property type="nucleotide sequence ID" value="NZ_FQZG01000050.1"/>
</dbReference>
<organism evidence="2 3">
    <name type="scientific">Tessaracoccus bendigoensis DSM 12906</name>
    <dbReference type="NCBI Taxonomy" id="1123357"/>
    <lineage>
        <taxon>Bacteria</taxon>
        <taxon>Bacillati</taxon>
        <taxon>Actinomycetota</taxon>
        <taxon>Actinomycetes</taxon>
        <taxon>Propionibacteriales</taxon>
        <taxon>Propionibacteriaceae</taxon>
        <taxon>Tessaracoccus</taxon>
    </lineage>
</organism>
<feature type="transmembrane region" description="Helical" evidence="1">
    <location>
        <begin position="160"/>
        <end position="180"/>
    </location>
</feature>
<evidence type="ECO:0000313" key="3">
    <source>
        <dbReference type="Proteomes" id="UP000184512"/>
    </source>
</evidence>
<reference evidence="2 3" key="1">
    <citation type="submission" date="2016-11" db="EMBL/GenBank/DDBJ databases">
        <authorList>
            <person name="Jaros S."/>
            <person name="Januszkiewicz K."/>
            <person name="Wedrychowicz H."/>
        </authorList>
    </citation>
    <scope>NUCLEOTIDE SEQUENCE [LARGE SCALE GENOMIC DNA]</scope>
    <source>
        <strain evidence="2 3">DSM 12906</strain>
    </source>
</reference>
<accession>A0A1M6JH18</accession>
<name>A0A1M6JH18_9ACTN</name>
<evidence type="ECO:0000313" key="2">
    <source>
        <dbReference type="EMBL" id="SHJ45912.1"/>
    </source>
</evidence>
<feature type="transmembrane region" description="Helical" evidence="1">
    <location>
        <begin position="128"/>
        <end position="153"/>
    </location>
</feature>
<keyword evidence="1" id="KW-0472">Membrane</keyword>
<keyword evidence="1" id="KW-1133">Transmembrane helix</keyword>
<evidence type="ECO:0008006" key="4">
    <source>
        <dbReference type="Google" id="ProtNLM"/>
    </source>
</evidence>